<proteinExistence type="predicted"/>
<organism evidence="2 3">
    <name type="scientific">Lupinus albus</name>
    <name type="common">White lupine</name>
    <name type="synonym">Lupinus termis</name>
    <dbReference type="NCBI Taxonomy" id="3870"/>
    <lineage>
        <taxon>Eukaryota</taxon>
        <taxon>Viridiplantae</taxon>
        <taxon>Streptophyta</taxon>
        <taxon>Embryophyta</taxon>
        <taxon>Tracheophyta</taxon>
        <taxon>Spermatophyta</taxon>
        <taxon>Magnoliopsida</taxon>
        <taxon>eudicotyledons</taxon>
        <taxon>Gunneridae</taxon>
        <taxon>Pentapetalae</taxon>
        <taxon>rosids</taxon>
        <taxon>fabids</taxon>
        <taxon>Fabales</taxon>
        <taxon>Fabaceae</taxon>
        <taxon>Papilionoideae</taxon>
        <taxon>50 kb inversion clade</taxon>
        <taxon>genistoids sensu lato</taxon>
        <taxon>core genistoids</taxon>
        <taxon>Genisteae</taxon>
        <taxon>Lupinus</taxon>
    </lineage>
</organism>
<evidence type="ECO:0008006" key="4">
    <source>
        <dbReference type="Google" id="ProtNLM"/>
    </source>
</evidence>
<dbReference type="PANTHER" id="PTHR22895">
    <property type="entry name" value="ARMADILLO REPEAT-CONTAINING PROTEIN 6"/>
    <property type="match status" value="1"/>
</dbReference>
<dbReference type="InterPro" id="IPR011989">
    <property type="entry name" value="ARM-like"/>
</dbReference>
<name>A0A6A4PVH6_LUPAL</name>
<dbReference type="Proteomes" id="UP000447434">
    <property type="component" value="Chromosome 10"/>
</dbReference>
<evidence type="ECO:0000256" key="1">
    <source>
        <dbReference type="ARBA" id="ARBA00022737"/>
    </source>
</evidence>
<dbReference type="SMART" id="SM00185">
    <property type="entry name" value="ARM"/>
    <property type="match status" value="4"/>
</dbReference>
<dbReference type="Gene3D" id="1.25.10.10">
    <property type="entry name" value="Leucine-rich Repeat Variant"/>
    <property type="match status" value="1"/>
</dbReference>
<evidence type="ECO:0000313" key="3">
    <source>
        <dbReference type="Proteomes" id="UP000447434"/>
    </source>
</evidence>
<dbReference type="PANTHER" id="PTHR22895:SF0">
    <property type="entry name" value="ARMADILLO REPEAT-CONTAINING PROTEIN 6"/>
    <property type="match status" value="1"/>
</dbReference>
<gene>
    <name evidence="2" type="ORF">Lalb_Chr10g0095461</name>
</gene>
<reference evidence="3" key="1">
    <citation type="journal article" date="2020" name="Nat. Commun.">
        <title>Genome sequence of the cluster root forming white lupin.</title>
        <authorList>
            <person name="Hufnagel B."/>
            <person name="Marques A."/>
            <person name="Soriano A."/>
            <person name="Marques L."/>
            <person name="Divol F."/>
            <person name="Doumas P."/>
            <person name="Sallet E."/>
            <person name="Mancinotti D."/>
            <person name="Carrere S."/>
            <person name="Marande W."/>
            <person name="Arribat S."/>
            <person name="Keller J."/>
            <person name="Huneau C."/>
            <person name="Blein T."/>
            <person name="Aime D."/>
            <person name="Laguerre M."/>
            <person name="Taylor J."/>
            <person name="Schubert V."/>
            <person name="Nelson M."/>
            <person name="Geu-Flores F."/>
            <person name="Crespi M."/>
            <person name="Gallardo-Guerrero K."/>
            <person name="Delaux P.-M."/>
            <person name="Salse J."/>
            <person name="Berges H."/>
            <person name="Guyot R."/>
            <person name="Gouzy J."/>
            <person name="Peret B."/>
        </authorList>
    </citation>
    <scope>NUCLEOTIDE SEQUENCE [LARGE SCALE GENOMIC DNA]</scope>
    <source>
        <strain evidence="3">cv. Amiga</strain>
    </source>
</reference>
<keyword evidence="3" id="KW-1185">Reference proteome</keyword>
<evidence type="ECO:0000313" key="2">
    <source>
        <dbReference type="EMBL" id="KAE9605264.1"/>
    </source>
</evidence>
<dbReference type="SUPFAM" id="SSF48371">
    <property type="entry name" value="ARM repeat"/>
    <property type="match status" value="1"/>
</dbReference>
<sequence length="471" mass="50189">MGPPPKTAARAISQEAFDEVVKENIDDLGMDPTEALQDAIQTLTLQGVDLSGIVTCVPGEGNVKDNPVIQILDKLKQIDSESEVPIRDEVLDEAVELLNKLNELCAAQGSGNVNGNAAIATKNGAVDLVCSLCSKIVSGSEVALVSSLNALALLLHDVHSTGTFQTCNGPQIVIRFLNDNKQNLDILNSGFGVVASAATGNEIVKESFMELKVNELIMEIMSIHKNMGIQSLYDAIRVLLTPDDNRVVASQVYGYARKFAKIGIAEALVDSLRAGLSSPDLVSACISLKAIAVNDEICKSIAERGGIDAILRCIDDSGEQGNKAVANVCCSLLSKVAGSDANKSAIVETGGMDKLIQLSARFADDPSVIQEVMAIISVLSLRSPENAARAIEAGAGDLAIRAMQKFPAAHQMQRNSCLMIRNLVARNPENRTILLNNGIEKYIRKVKQTHVNCKEAATDALRDLGVDGYNL</sequence>
<dbReference type="AlphaFoldDB" id="A0A6A4PVH6"/>
<dbReference type="InterPro" id="IPR000225">
    <property type="entry name" value="Armadillo"/>
</dbReference>
<keyword evidence="1" id="KW-0677">Repeat</keyword>
<dbReference type="InterPro" id="IPR016024">
    <property type="entry name" value="ARM-type_fold"/>
</dbReference>
<comment type="caution">
    <text evidence="2">The sequence shown here is derived from an EMBL/GenBank/DDBJ whole genome shotgun (WGS) entry which is preliminary data.</text>
</comment>
<accession>A0A6A4PVH6</accession>
<dbReference type="EMBL" id="WOCE01000010">
    <property type="protein sequence ID" value="KAE9605264.1"/>
    <property type="molecule type" value="Genomic_DNA"/>
</dbReference>
<protein>
    <recommendedName>
        <fullName evidence="4">Armadillo repeat-containing protein 6</fullName>
    </recommendedName>
</protein>
<dbReference type="OrthoDB" id="449062at2759"/>